<keyword evidence="17" id="KW-1185">Reference proteome</keyword>
<keyword evidence="10 12" id="KW-0804">Transcription</keyword>
<dbReference type="Pfam" id="PF00158">
    <property type="entry name" value="Sigma54_activat"/>
    <property type="match status" value="1"/>
</dbReference>
<evidence type="ECO:0000259" key="15">
    <source>
        <dbReference type="PROSITE" id="PS50045"/>
    </source>
</evidence>
<evidence type="ECO:0000256" key="9">
    <source>
        <dbReference type="ARBA" id="ARBA00023159"/>
    </source>
</evidence>
<dbReference type="InterPro" id="IPR025944">
    <property type="entry name" value="Sigma_54_int_dom_CS"/>
</dbReference>
<dbReference type="InterPro" id="IPR010113">
    <property type="entry name" value="Nif-specific_regulatory_prot"/>
</dbReference>
<keyword evidence="13" id="KW-0175">Coiled coil</keyword>
<feature type="compositionally biased region" description="Basic and acidic residues" evidence="14">
    <location>
        <begin position="452"/>
        <end position="474"/>
    </location>
</feature>
<dbReference type="InterPro" id="IPR009057">
    <property type="entry name" value="Homeodomain-like_sf"/>
</dbReference>
<comment type="function">
    <text evidence="1 12">Required for activation of most nif operons, which are directly involved in nitrogen fixation.</text>
</comment>
<feature type="region of interest" description="Disordered" evidence="14">
    <location>
        <begin position="450"/>
        <end position="486"/>
    </location>
</feature>
<dbReference type="PRINTS" id="PR01590">
    <property type="entry name" value="HTHFIS"/>
</dbReference>
<dbReference type="PROSITE" id="PS00688">
    <property type="entry name" value="SIGMA54_INTERACT_3"/>
    <property type="match status" value="1"/>
</dbReference>
<evidence type="ECO:0000256" key="4">
    <source>
        <dbReference type="ARBA" id="ARBA00022741"/>
    </source>
</evidence>
<dbReference type="Pfam" id="PF25601">
    <property type="entry name" value="AAA_lid_14"/>
    <property type="match status" value="1"/>
</dbReference>
<dbReference type="InterPro" id="IPR025943">
    <property type="entry name" value="Sigma_54_int_dom_ATP-bd_2"/>
</dbReference>
<keyword evidence="8 12" id="KW-0238">DNA-binding</keyword>
<dbReference type="InterPro" id="IPR025662">
    <property type="entry name" value="Sigma_54_int_dom_ATP-bd_1"/>
</dbReference>
<evidence type="ECO:0000256" key="8">
    <source>
        <dbReference type="ARBA" id="ARBA00023125"/>
    </source>
</evidence>
<dbReference type="InterPro" id="IPR002078">
    <property type="entry name" value="Sigma_54_int"/>
</dbReference>
<dbReference type="AlphaFoldDB" id="C6HYA1"/>
<evidence type="ECO:0000256" key="13">
    <source>
        <dbReference type="SAM" id="Coils"/>
    </source>
</evidence>
<dbReference type="PROSITE" id="PS00676">
    <property type="entry name" value="SIGMA54_INTERACT_2"/>
    <property type="match status" value="1"/>
</dbReference>
<dbReference type="SUPFAM" id="SSF55781">
    <property type="entry name" value="GAF domain-like"/>
    <property type="match status" value="1"/>
</dbReference>
<dbReference type="GO" id="GO:0043565">
    <property type="term" value="F:sequence-specific DNA binding"/>
    <property type="evidence" value="ECO:0007669"/>
    <property type="project" value="InterPro"/>
</dbReference>
<dbReference type="SMART" id="SM00382">
    <property type="entry name" value="AAA"/>
    <property type="match status" value="1"/>
</dbReference>
<evidence type="ECO:0000256" key="2">
    <source>
        <dbReference type="ARBA" id="ARBA00011135"/>
    </source>
</evidence>
<reference evidence="16 17" key="1">
    <citation type="journal article" date="2009" name="Appl. Environ. Microbiol.">
        <title>Community genomic and proteomic analyses of chemoautotrophic iron-oxidizing "Leptospirillum rubarum" (Group II) and "Leptospirillum ferrodiazotrophum" (Group III) bacteria in acid mine drainage biofilms.</title>
        <authorList>
            <person name="Goltsman D.S."/>
            <person name="Denef V.J."/>
            <person name="Singer S.W."/>
            <person name="VerBerkmoes N.C."/>
            <person name="Lefsrud M."/>
            <person name="Mueller R.S."/>
            <person name="Dick G.J."/>
            <person name="Sun C.L."/>
            <person name="Wheeler K.E."/>
            <person name="Zemla A."/>
            <person name="Baker B.J."/>
            <person name="Hauser L."/>
            <person name="Land M."/>
            <person name="Shah M.B."/>
            <person name="Thelen M.P."/>
            <person name="Hettich R.L."/>
            <person name="Banfield J.F."/>
        </authorList>
    </citation>
    <scope>NUCLEOTIDE SEQUENCE [LARGE SCALE GENOMIC DNA]</scope>
</reference>
<evidence type="ECO:0000256" key="14">
    <source>
        <dbReference type="SAM" id="MobiDB-lite"/>
    </source>
</evidence>
<sequence length="536" mass="60073">MNHEQKIIQELTAFFEISRELASSPDLDSALSHILGIMDSQLNLHRGAILLLDAQTDELMTELAFGMSEEEKRKGRFKSGEGISGTVLSTGQPIVVPDIDAEPRFLNRTGSRKGKGRTKTAFIAVPLIFQGKKIGVLSADCDMSQGERDLEEDTRVLSIIGSTIAQAVLLRQRLSRENKKLLEETTRLEHALKGRYAIEGWIGRSKVMNQIAESVHQVAGSRATVLILGESGTGKEVIAKALHFMSPRAKNPFVQINCAAIPETLLESQLFGHEKGAFTGAHLSRPGKFEAAAGGTIFLDEIGEISPAVQVKLLRVLQERSVERLGGQKVIPVDVRIVAATNRNLEEMIRRNQFREDLYYRLNVVPLVLPPLRDRREDIPLLVNHFIDKFNRDNSRSVTLGDGVIDLLVDYEWPGNVRELENMVERLVVMAREEKIAVEDVRKAMTLYPRPGRAEVSPEREREEHPERSTRRSFPEPGGEKGLLGAVGSLEREQIEAVLKRYGYVKTRAARALGVTPRQLRYRMIKYQIPDEVPEE</sequence>
<accession>C6HYA1</accession>
<dbReference type="SUPFAM" id="SSF46689">
    <property type="entry name" value="Homeodomain-like"/>
    <property type="match status" value="1"/>
</dbReference>
<evidence type="ECO:0000256" key="6">
    <source>
        <dbReference type="ARBA" id="ARBA00023012"/>
    </source>
</evidence>
<evidence type="ECO:0000256" key="11">
    <source>
        <dbReference type="ARBA" id="ARBA00023231"/>
    </source>
</evidence>
<dbReference type="PANTHER" id="PTHR32071:SF57">
    <property type="entry name" value="C4-DICARBOXYLATE TRANSPORT TRANSCRIPTIONAL REGULATORY PROTEIN DCTD"/>
    <property type="match status" value="1"/>
</dbReference>
<protein>
    <recommendedName>
        <fullName evidence="3 12">Nif-specific regulatory protein</fullName>
    </recommendedName>
</protein>
<dbReference type="FunFam" id="3.40.50.300:FF:000006">
    <property type="entry name" value="DNA-binding transcriptional regulator NtrC"/>
    <property type="match status" value="1"/>
</dbReference>
<evidence type="ECO:0000256" key="5">
    <source>
        <dbReference type="ARBA" id="ARBA00022840"/>
    </source>
</evidence>
<keyword evidence="9 12" id="KW-0010">Activator</keyword>
<dbReference type="Gene3D" id="1.10.8.60">
    <property type="match status" value="1"/>
</dbReference>
<dbReference type="GO" id="GO:0009399">
    <property type="term" value="P:nitrogen fixation"/>
    <property type="evidence" value="ECO:0007669"/>
    <property type="project" value="UniProtKB-UniRule"/>
</dbReference>
<dbReference type="InterPro" id="IPR003018">
    <property type="entry name" value="GAF"/>
</dbReference>
<evidence type="ECO:0000256" key="10">
    <source>
        <dbReference type="ARBA" id="ARBA00023163"/>
    </source>
</evidence>
<dbReference type="EMBL" id="GG693877">
    <property type="protein sequence ID" value="EES52452.1"/>
    <property type="molecule type" value="Genomic_DNA"/>
</dbReference>
<dbReference type="SUPFAM" id="SSF52540">
    <property type="entry name" value="P-loop containing nucleoside triphosphate hydrolases"/>
    <property type="match status" value="1"/>
</dbReference>
<dbReference type="PANTHER" id="PTHR32071">
    <property type="entry name" value="TRANSCRIPTIONAL REGULATORY PROTEIN"/>
    <property type="match status" value="1"/>
</dbReference>
<evidence type="ECO:0000256" key="12">
    <source>
        <dbReference type="RuleBase" id="RU368029"/>
    </source>
</evidence>
<dbReference type="InterPro" id="IPR058031">
    <property type="entry name" value="AAA_lid_NorR"/>
</dbReference>
<dbReference type="InterPro" id="IPR029016">
    <property type="entry name" value="GAF-like_dom_sf"/>
</dbReference>
<dbReference type="GO" id="GO:0000160">
    <property type="term" value="P:phosphorelay signal transduction system"/>
    <property type="evidence" value="ECO:0007669"/>
    <property type="project" value="UniProtKB-UniRule"/>
</dbReference>
<keyword evidence="4" id="KW-0547">Nucleotide-binding</keyword>
<comment type="subunit">
    <text evidence="2 12">Interacts with sigma-54.</text>
</comment>
<keyword evidence="11 12" id="KW-0535">Nitrogen fixation</keyword>
<organism evidence="16 17">
    <name type="scientific">Leptospirillum ferrodiazotrophum</name>
    <dbReference type="NCBI Taxonomy" id="412449"/>
    <lineage>
        <taxon>Bacteria</taxon>
        <taxon>Pseudomonadati</taxon>
        <taxon>Nitrospirota</taxon>
        <taxon>Nitrospiria</taxon>
        <taxon>Nitrospirales</taxon>
        <taxon>Nitrospiraceae</taxon>
        <taxon>Leptospirillum</taxon>
    </lineage>
</organism>
<evidence type="ECO:0000313" key="16">
    <source>
        <dbReference type="EMBL" id="EES52452.1"/>
    </source>
</evidence>
<dbReference type="Gene3D" id="1.10.10.60">
    <property type="entry name" value="Homeodomain-like"/>
    <property type="match status" value="1"/>
</dbReference>
<dbReference type="InterPro" id="IPR002197">
    <property type="entry name" value="HTH_Fis"/>
</dbReference>
<dbReference type="SMART" id="SM00065">
    <property type="entry name" value="GAF"/>
    <property type="match status" value="1"/>
</dbReference>
<keyword evidence="5" id="KW-0067">ATP-binding</keyword>
<evidence type="ECO:0000313" key="17">
    <source>
        <dbReference type="Proteomes" id="UP000009374"/>
    </source>
</evidence>
<dbReference type="InterPro" id="IPR027417">
    <property type="entry name" value="P-loop_NTPase"/>
</dbReference>
<dbReference type="Pfam" id="PF13185">
    <property type="entry name" value="GAF_2"/>
    <property type="match status" value="1"/>
</dbReference>
<dbReference type="Gene3D" id="3.30.450.40">
    <property type="match status" value="1"/>
</dbReference>
<dbReference type="PROSITE" id="PS00675">
    <property type="entry name" value="SIGMA54_INTERACT_1"/>
    <property type="match status" value="1"/>
</dbReference>
<dbReference type="InterPro" id="IPR003593">
    <property type="entry name" value="AAA+_ATPase"/>
</dbReference>
<proteinExistence type="predicted"/>
<feature type="domain" description="Sigma-54 factor interaction" evidence="15">
    <location>
        <begin position="201"/>
        <end position="429"/>
    </location>
</feature>
<dbReference type="Pfam" id="PF02954">
    <property type="entry name" value="HTH_8"/>
    <property type="match status" value="1"/>
</dbReference>
<dbReference type="PROSITE" id="PS50045">
    <property type="entry name" value="SIGMA54_INTERACT_4"/>
    <property type="match status" value="1"/>
</dbReference>
<name>C6HYA1_9BACT</name>
<evidence type="ECO:0000256" key="7">
    <source>
        <dbReference type="ARBA" id="ARBA00023015"/>
    </source>
</evidence>
<dbReference type="GO" id="GO:0005524">
    <property type="term" value="F:ATP binding"/>
    <property type="evidence" value="ECO:0007669"/>
    <property type="project" value="UniProtKB-KW"/>
</dbReference>
<dbReference type="GO" id="GO:0003700">
    <property type="term" value="F:DNA-binding transcription factor activity"/>
    <property type="evidence" value="ECO:0007669"/>
    <property type="project" value="UniProtKB-UniRule"/>
</dbReference>
<dbReference type="Proteomes" id="UP000009374">
    <property type="component" value="Unassembled WGS sequence"/>
</dbReference>
<keyword evidence="6 12" id="KW-0902">Two-component regulatory system</keyword>
<dbReference type="NCBIfam" id="TIGR01817">
    <property type="entry name" value="nifA"/>
    <property type="match status" value="1"/>
</dbReference>
<gene>
    <name evidence="16" type="ORF">UBAL3_94170057</name>
</gene>
<keyword evidence="7 12" id="KW-0805">Transcription regulation</keyword>
<evidence type="ECO:0000256" key="1">
    <source>
        <dbReference type="ARBA" id="ARBA00002167"/>
    </source>
</evidence>
<dbReference type="Gene3D" id="3.40.50.300">
    <property type="entry name" value="P-loop containing nucleotide triphosphate hydrolases"/>
    <property type="match status" value="1"/>
</dbReference>
<dbReference type="CDD" id="cd00009">
    <property type="entry name" value="AAA"/>
    <property type="match status" value="1"/>
</dbReference>
<evidence type="ECO:0000256" key="3">
    <source>
        <dbReference type="ARBA" id="ARBA00015308"/>
    </source>
</evidence>
<feature type="coiled-coil region" evidence="13">
    <location>
        <begin position="164"/>
        <end position="191"/>
    </location>
</feature>